<dbReference type="EMBL" id="JAOSIQ010000007">
    <property type="protein sequence ID" value="MDO8064067.1"/>
    <property type="molecule type" value="Genomic_DNA"/>
</dbReference>
<dbReference type="PANTHER" id="PTHR47618:SF1">
    <property type="entry name" value="BIFUNCTIONAL OLIGORIBONUCLEASE AND PAP PHOSPHATASE NRNA"/>
    <property type="match status" value="1"/>
</dbReference>
<dbReference type="Gene3D" id="3.10.310.30">
    <property type="match status" value="1"/>
</dbReference>
<dbReference type="InterPro" id="IPR051319">
    <property type="entry name" value="Oligoribo/pAp-PDE_c-di-AMP_PDE"/>
</dbReference>
<dbReference type="InterPro" id="IPR003156">
    <property type="entry name" value="DHHA1_dom"/>
</dbReference>
<evidence type="ECO:0000259" key="2">
    <source>
        <dbReference type="Pfam" id="PF02272"/>
    </source>
</evidence>
<evidence type="ECO:0000259" key="1">
    <source>
        <dbReference type="Pfam" id="PF01368"/>
    </source>
</evidence>
<dbReference type="Gene3D" id="3.90.1640.10">
    <property type="entry name" value="inorganic pyrophosphatase (n-terminal core)"/>
    <property type="match status" value="1"/>
</dbReference>
<proteinExistence type="predicted"/>
<gene>
    <name evidence="3" type="ORF">OC701_01095</name>
</gene>
<protein>
    <submittedName>
        <fullName evidence="3">Bifunctional oligoribonuclease/PAP phosphatase NrnA</fullName>
    </submittedName>
</protein>
<keyword evidence="4" id="KW-1185">Reference proteome</keyword>
<accession>A0ABT9D3Q9</accession>
<organism evidence="3 4">
    <name type="scientific">Candidatus Phytoplasma bonamiae</name>
    <dbReference type="NCBI Taxonomy" id="2982626"/>
    <lineage>
        <taxon>Bacteria</taxon>
        <taxon>Bacillati</taxon>
        <taxon>Mycoplasmatota</taxon>
        <taxon>Mollicutes</taxon>
        <taxon>Acholeplasmatales</taxon>
        <taxon>Acholeplasmataceae</taxon>
        <taxon>Candidatus Phytoplasma</taxon>
        <taxon>16SrII (Peanut WB group)</taxon>
    </lineage>
</organism>
<feature type="domain" description="DHHA1" evidence="2">
    <location>
        <begin position="239"/>
        <end position="325"/>
    </location>
</feature>
<dbReference type="PANTHER" id="PTHR47618">
    <property type="entry name" value="BIFUNCTIONAL OLIGORIBONUCLEASE AND PAP PHOSPHATASE NRNA"/>
    <property type="match status" value="1"/>
</dbReference>
<dbReference type="RefSeq" id="WP_304514272.1">
    <property type="nucleotide sequence ID" value="NZ_JAOSIQ010000007.1"/>
</dbReference>
<evidence type="ECO:0000313" key="3">
    <source>
        <dbReference type="EMBL" id="MDO8064067.1"/>
    </source>
</evidence>
<reference evidence="3 4" key="1">
    <citation type="journal article" date="2023" name="Int. J. Syst. Evol. Microbiol.">
        <title>The observation of taxonomic boundaries for the 16SrII and 16SrXXV phytoplasmas using genome-based delimitation.</title>
        <authorList>
            <person name="Rodrigues Jardim B."/>
            <person name="Tran-Nguyen L.T.T."/>
            <person name="Gambley C."/>
            <person name="Al-Sadi A.M."/>
            <person name="Al-Subhi A.M."/>
            <person name="Foissac X."/>
            <person name="Salar P."/>
            <person name="Cai H."/>
            <person name="Yang J.Y."/>
            <person name="Davis R."/>
            <person name="Jones L."/>
            <person name="Rodoni B."/>
            <person name="Constable F.E."/>
        </authorList>
    </citation>
    <scope>NUCLEOTIDE SEQUENCE [LARGE SCALE GENOMIC DNA]</scope>
    <source>
        <strain evidence="3">BAWM-225</strain>
    </source>
</reference>
<dbReference type="Pfam" id="PF01368">
    <property type="entry name" value="DHH"/>
    <property type="match status" value="1"/>
</dbReference>
<dbReference type="InterPro" id="IPR001667">
    <property type="entry name" value="DDH_dom"/>
</dbReference>
<comment type="caution">
    <text evidence="3">The sequence shown here is derived from an EMBL/GenBank/DDBJ whole genome shotgun (WGS) entry which is preliminary data.</text>
</comment>
<name>A0ABT9D3Q9_9MOLU</name>
<dbReference type="Pfam" id="PF02272">
    <property type="entry name" value="DHHA1"/>
    <property type="match status" value="1"/>
</dbReference>
<evidence type="ECO:0000313" key="4">
    <source>
        <dbReference type="Proteomes" id="UP001170683"/>
    </source>
</evidence>
<dbReference type="Proteomes" id="UP001170683">
    <property type="component" value="Unassembled WGS sequence"/>
</dbReference>
<dbReference type="InterPro" id="IPR038763">
    <property type="entry name" value="DHH_sf"/>
</dbReference>
<feature type="domain" description="DDH" evidence="1">
    <location>
        <begin position="29"/>
        <end position="156"/>
    </location>
</feature>
<sequence length="346" mass="39988">MDQNLIQRNSKTISINHLILRNINEFDVITIFGHKNPDGDCYGSQLGLKDIIQQNFPNKKVYTLGENNPIFSFLGVMNEINDDIISQSLAIVVDCGNINVISDVRYKIAKKIIRIDHHLIGEIYGDEQNSWIDPSFSSCSEMIYTFKEINNLNLSIKGALPIYIGMVTDTGHFRFDRVNYKTLQIVSDLLRYGFDAFQIDTKITIQPINILRFKGYVCSNFIAEDGLIYIKITHDIIEQFKLKFEDINGVVNIFHNIQGYPVWLFIIENKVKNYWKISIRSIGPQINHIAHQFNGGGHFRACGMNVYNQQEIHQVIELAKNSIKEYERQRVLNIMSSDRNDHNDKH</sequence>
<dbReference type="SUPFAM" id="SSF64182">
    <property type="entry name" value="DHH phosphoesterases"/>
    <property type="match status" value="1"/>
</dbReference>